<sequence>MSRKQRATKLMSRKLRTTKLTSKSIKIKTYKKEELEYKIKKLKENGAMSSKNKDRIWESLLDFIGEELGLGGRSSFVLVDAGNENGEIRDADDLYKYWNEYWDKYLEDLMKMMRISPDEEYLKDKKGIVLKSSDDLKKMWDDEKECTFLLDVVATSKKKFEKIKDAVIEAVDNARQCVQLPKKEKRKLKNRA</sequence>
<accession>X6N4G5</accession>
<protein>
    <submittedName>
        <fullName evidence="1">Uncharacterized protein</fullName>
    </submittedName>
</protein>
<dbReference type="EMBL" id="ASPP01012388">
    <property type="protein sequence ID" value="ETO20654.1"/>
    <property type="molecule type" value="Genomic_DNA"/>
</dbReference>
<proteinExistence type="predicted"/>
<dbReference type="Proteomes" id="UP000023152">
    <property type="component" value="Unassembled WGS sequence"/>
</dbReference>
<gene>
    <name evidence="1" type="ORF">RFI_16562</name>
</gene>
<comment type="caution">
    <text evidence="1">The sequence shown here is derived from an EMBL/GenBank/DDBJ whole genome shotgun (WGS) entry which is preliminary data.</text>
</comment>
<reference evidence="1 2" key="1">
    <citation type="journal article" date="2013" name="Curr. Biol.">
        <title>The Genome of the Foraminiferan Reticulomyxa filosa.</title>
        <authorList>
            <person name="Glockner G."/>
            <person name="Hulsmann N."/>
            <person name="Schleicher M."/>
            <person name="Noegel A.A."/>
            <person name="Eichinger L."/>
            <person name="Gallinger C."/>
            <person name="Pawlowski J."/>
            <person name="Sierra R."/>
            <person name="Euteneuer U."/>
            <person name="Pillet L."/>
            <person name="Moustafa A."/>
            <person name="Platzer M."/>
            <person name="Groth M."/>
            <person name="Szafranski K."/>
            <person name="Schliwa M."/>
        </authorList>
    </citation>
    <scope>NUCLEOTIDE SEQUENCE [LARGE SCALE GENOMIC DNA]</scope>
</reference>
<evidence type="ECO:0000313" key="2">
    <source>
        <dbReference type="Proteomes" id="UP000023152"/>
    </source>
</evidence>
<organism evidence="1 2">
    <name type="scientific">Reticulomyxa filosa</name>
    <dbReference type="NCBI Taxonomy" id="46433"/>
    <lineage>
        <taxon>Eukaryota</taxon>
        <taxon>Sar</taxon>
        <taxon>Rhizaria</taxon>
        <taxon>Retaria</taxon>
        <taxon>Foraminifera</taxon>
        <taxon>Monothalamids</taxon>
        <taxon>Reticulomyxidae</taxon>
        <taxon>Reticulomyxa</taxon>
    </lineage>
</organism>
<dbReference type="AlphaFoldDB" id="X6N4G5"/>
<keyword evidence="2" id="KW-1185">Reference proteome</keyword>
<evidence type="ECO:0000313" key="1">
    <source>
        <dbReference type="EMBL" id="ETO20654.1"/>
    </source>
</evidence>
<name>X6N4G5_RETFI</name>